<sequence length="136" mass="15575">MAISILDYEDGTAKNRIDRNTLLTSIELQHEGKSSIVTAPVISTHELSALAHWFEQVAIGKPAKPVVLQEPCLFFDCHQQILDKFRLTVRMEAEASPVWTSYYAEPLTMVFWLTYKEMLETAQSLRQLHHNFPTQA</sequence>
<keyword evidence="2" id="KW-1185">Reference proteome</keyword>
<evidence type="ECO:0000313" key="1">
    <source>
        <dbReference type="EMBL" id="QIP14438.1"/>
    </source>
</evidence>
<dbReference type="Pfam" id="PF24716">
    <property type="entry name" value="WapI"/>
    <property type="match status" value="1"/>
</dbReference>
<gene>
    <name evidence="1" type="ORF">G8759_18345</name>
</gene>
<protein>
    <submittedName>
        <fullName evidence="1">Uncharacterized protein</fullName>
    </submittedName>
</protein>
<accession>A0A6G9APY9</accession>
<proteinExistence type="predicted"/>
<name>A0A6G9APY9_9BACT</name>
<evidence type="ECO:0000313" key="2">
    <source>
        <dbReference type="Proteomes" id="UP000501802"/>
    </source>
</evidence>
<organism evidence="1 2">
    <name type="scientific">Spirosoma aureum</name>
    <dbReference type="NCBI Taxonomy" id="2692134"/>
    <lineage>
        <taxon>Bacteria</taxon>
        <taxon>Pseudomonadati</taxon>
        <taxon>Bacteroidota</taxon>
        <taxon>Cytophagia</taxon>
        <taxon>Cytophagales</taxon>
        <taxon>Cytophagaceae</taxon>
        <taxon>Spirosoma</taxon>
    </lineage>
</organism>
<reference evidence="1 2" key="1">
    <citation type="submission" date="2020-03" db="EMBL/GenBank/DDBJ databases">
        <authorList>
            <person name="Kim M.K."/>
        </authorList>
    </citation>
    <scope>NUCLEOTIDE SEQUENCE [LARGE SCALE GENOMIC DNA]</scope>
    <source>
        <strain evidence="1 2">BT328</strain>
    </source>
</reference>
<dbReference type="EMBL" id="CP050063">
    <property type="protein sequence ID" value="QIP14438.1"/>
    <property type="molecule type" value="Genomic_DNA"/>
</dbReference>
<dbReference type="Proteomes" id="UP000501802">
    <property type="component" value="Chromosome"/>
</dbReference>
<dbReference type="AlphaFoldDB" id="A0A6G9APY9"/>
<dbReference type="InterPro" id="IPR056510">
    <property type="entry name" value="WapI"/>
</dbReference>
<dbReference type="RefSeq" id="WP_167210500.1">
    <property type="nucleotide sequence ID" value="NZ_CP050063.1"/>
</dbReference>
<dbReference type="KEGG" id="spib:G8759_18345"/>